<accession>A0A1T1AQ25</accession>
<dbReference type="Proteomes" id="UP000190750">
    <property type="component" value="Unassembled WGS sequence"/>
</dbReference>
<organism evidence="1 2">
    <name type="scientific">Rhodoferax fermentans</name>
    <dbReference type="NCBI Taxonomy" id="28066"/>
    <lineage>
        <taxon>Bacteria</taxon>
        <taxon>Pseudomonadati</taxon>
        <taxon>Pseudomonadota</taxon>
        <taxon>Betaproteobacteria</taxon>
        <taxon>Burkholderiales</taxon>
        <taxon>Comamonadaceae</taxon>
        <taxon>Rhodoferax</taxon>
    </lineage>
</organism>
<dbReference type="EMBL" id="MTJN01000002">
    <property type="protein sequence ID" value="OOV06202.1"/>
    <property type="molecule type" value="Genomic_DNA"/>
</dbReference>
<dbReference type="STRING" id="28066.RF819_05205"/>
<gene>
    <name evidence="1" type="ORF">RF819_05205</name>
</gene>
<dbReference type="AlphaFoldDB" id="A0A1T1AQ25"/>
<evidence type="ECO:0000313" key="1">
    <source>
        <dbReference type="EMBL" id="OOV06202.1"/>
    </source>
</evidence>
<sequence>MVYVAMKVSHFGESKVLGDELLKAKTDAENNKKKLAGYTQYAEHLEAARQSAADRLKASPVRVLREYSHVVALSKSKHNLKSEATVIVKYAVEFSLGLDTGPNGLVVAPAANGVSVTLKPPSPVGDPKITTVSHQVISANELPDRQMALADIQSQFLPLAYGHAQSLCAEESVRALCTLKAEIALRDALAQQAGVRHLPAFFCSYK</sequence>
<evidence type="ECO:0000313" key="2">
    <source>
        <dbReference type="Proteomes" id="UP000190750"/>
    </source>
</evidence>
<reference evidence="1 2" key="1">
    <citation type="submission" date="2017-01" db="EMBL/GenBank/DDBJ databases">
        <title>Genome sequencing of Rhodoferax fermentans JCM 7819.</title>
        <authorList>
            <person name="Kim Y.J."/>
            <person name="Farh M.E.-A."/>
            <person name="Yang D.-C."/>
        </authorList>
    </citation>
    <scope>NUCLEOTIDE SEQUENCE [LARGE SCALE GENOMIC DNA]</scope>
    <source>
        <strain evidence="1 2">JCM 7819</strain>
    </source>
</reference>
<proteinExistence type="predicted"/>
<comment type="caution">
    <text evidence="1">The sequence shown here is derived from an EMBL/GenBank/DDBJ whole genome shotgun (WGS) entry which is preliminary data.</text>
</comment>
<name>A0A1T1AQ25_RHOFE</name>
<protein>
    <submittedName>
        <fullName evidence="1">Uncharacterized protein</fullName>
    </submittedName>
</protein>
<keyword evidence="2" id="KW-1185">Reference proteome</keyword>